<organism evidence="1 2">
    <name type="scientific">Dyadobacter chenwenxiniae</name>
    <dbReference type="NCBI Taxonomy" id="2906456"/>
    <lineage>
        <taxon>Bacteria</taxon>
        <taxon>Pseudomonadati</taxon>
        <taxon>Bacteroidota</taxon>
        <taxon>Cytophagia</taxon>
        <taxon>Cytophagales</taxon>
        <taxon>Spirosomataceae</taxon>
        <taxon>Dyadobacter</taxon>
    </lineage>
</organism>
<name>A0A9X1PIK8_9BACT</name>
<keyword evidence="2" id="KW-1185">Reference proteome</keyword>
<dbReference type="EMBL" id="JAJTTC010000001">
    <property type="protein sequence ID" value="MCF0061366.1"/>
    <property type="molecule type" value="Genomic_DNA"/>
</dbReference>
<accession>A0A9X1PIK8</accession>
<dbReference type="InterPro" id="IPR018707">
    <property type="entry name" value="LpxR"/>
</dbReference>
<dbReference type="Gene3D" id="2.40.128.140">
    <property type="entry name" value="Outer membrane protein"/>
    <property type="match status" value="1"/>
</dbReference>
<sequence length="366" mass="42196">MQIDQDFFADLINNQDRNYTQGTAFSYSQLGHEKENIIFTPLNLIYKLHDRLFILSRDNYFDFQELPAQIGFGVSAFTPLNIRTYIPEYGDRPYSNMVFLQTTRTRTFRRSVRSWSLVYGLLGTNVSQEFQSFAHSYWFTGRGIPLGWDTQISKGGHFAFLIQNSFKAPVRTFKFDEARKGELFKSDKWWKEWLRWDASYGLESAAGYYTYFSGNIGLRAGKINFANFGKGQNTILSAVDKKNEAGVINENPVVEDPIWEHFLYASLSPRLFARNALISGQKNIESGYALDSKYMNTFVAELEIGWTSSRTRRITQTNAETGVKKLLSLDSFQASISIKRRSPEIKYPGFRRPHYWGCVSVSVPFH</sequence>
<proteinExistence type="predicted"/>
<dbReference type="Proteomes" id="UP001139000">
    <property type="component" value="Unassembled WGS sequence"/>
</dbReference>
<evidence type="ECO:0000313" key="1">
    <source>
        <dbReference type="EMBL" id="MCF0061366.1"/>
    </source>
</evidence>
<protein>
    <submittedName>
        <fullName evidence="1">Lipid A deacylase LpxR family protein</fullName>
    </submittedName>
</protein>
<gene>
    <name evidence="1" type="ORF">LXM26_07670</name>
</gene>
<dbReference type="AlphaFoldDB" id="A0A9X1PIK8"/>
<evidence type="ECO:0000313" key="2">
    <source>
        <dbReference type="Proteomes" id="UP001139000"/>
    </source>
</evidence>
<dbReference type="InterPro" id="IPR037107">
    <property type="entry name" value="Put_OMP_sf"/>
</dbReference>
<dbReference type="Pfam" id="PF09982">
    <property type="entry name" value="LpxR"/>
    <property type="match status" value="1"/>
</dbReference>
<comment type="caution">
    <text evidence="1">The sequence shown here is derived from an EMBL/GenBank/DDBJ whole genome shotgun (WGS) entry which is preliminary data.</text>
</comment>
<reference evidence="1" key="1">
    <citation type="submission" date="2021-12" db="EMBL/GenBank/DDBJ databases">
        <title>Novel species in genus Dyadobacter.</title>
        <authorList>
            <person name="Ma C."/>
        </authorList>
    </citation>
    <scope>NUCLEOTIDE SEQUENCE</scope>
    <source>
        <strain evidence="1">LJ419</strain>
    </source>
</reference>